<organism evidence="1">
    <name type="scientific">marine sediment metagenome</name>
    <dbReference type="NCBI Taxonomy" id="412755"/>
    <lineage>
        <taxon>unclassified sequences</taxon>
        <taxon>metagenomes</taxon>
        <taxon>ecological metagenomes</taxon>
    </lineage>
</organism>
<protein>
    <submittedName>
        <fullName evidence="1">Uncharacterized protein</fullName>
    </submittedName>
</protein>
<reference evidence="1" key="1">
    <citation type="journal article" date="2014" name="Front. Microbiol.">
        <title>High frequency of phylogenetically diverse reductive dehalogenase-homologous genes in deep subseafloor sedimentary metagenomes.</title>
        <authorList>
            <person name="Kawai M."/>
            <person name="Futagami T."/>
            <person name="Toyoda A."/>
            <person name="Takaki Y."/>
            <person name="Nishi S."/>
            <person name="Hori S."/>
            <person name="Arai W."/>
            <person name="Tsubouchi T."/>
            <person name="Morono Y."/>
            <person name="Uchiyama I."/>
            <person name="Ito T."/>
            <person name="Fujiyama A."/>
            <person name="Inagaki F."/>
            <person name="Takami H."/>
        </authorList>
    </citation>
    <scope>NUCLEOTIDE SEQUENCE</scope>
    <source>
        <strain evidence="1">Expedition CK06-06</strain>
    </source>
</reference>
<accession>X1CYT4</accession>
<sequence length="128" mass="14588">MESEPNLDFKSINTVGNSALLGNFLPNVMTYASMPPMTPAGLFGLNSNKEWPWFEWCKLYVINASTTRTINCIGFAYTMAYLTEPRRTTLLDVERLELYQELYPSLKPEIEAALKSIAKRQVDEVTKK</sequence>
<evidence type="ECO:0000313" key="1">
    <source>
        <dbReference type="EMBL" id="GAG98057.1"/>
    </source>
</evidence>
<gene>
    <name evidence="1" type="ORF">S01H4_39273</name>
</gene>
<dbReference type="AlphaFoldDB" id="X1CYT4"/>
<dbReference type="EMBL" id="BART01021256">
    <property type="protein sequence ID" value="GAG98057.1"/>
    <property type="molecule type" value="Genomic_DNA"/>
</dbReference>
<comment type="caution">
    <text evidence="1">The sequence shown here is derived from an EMBL/GenBank/DDBJ whole genome shotgun (WGS) entry which is preliminary data.</text>
</comment>
<name>X1CYT4_9ZZZZ</name>
<proteinExistence type="predicted"/>